<accession>A0ABS8WVI2</accession>
<sequence length="103" mass="11046">SRSSTVVSRLFYFGAADGSRQSAVGSRQSAVGSWQFLFGSSSLPLFGCSRVPFVDRSSSTSRHRLPQPSSLVSRPALRQSPLSTGSLPFGNSTTVARRRSAHQ</sequence>
<reference evidence="2 3" key="1">
    <citation type="journal article" date="2021" name="BMC Genomics">
        <title>Datura genome reveals duplications of psychoactive alkaloid biosynthetic genes and high mutation rate following tissue culture.</title>
        <authorList>
            <person name="Rajewski A."/>
            <person name="Carter-House D."/>
            <person name="Stajich J."/>
            <person name="Litt A."/>
        </authorList>
    </citation>
    <scope>NUCLEOTIDE SEQUENCE [LARGE SCALE GENOMIC DNA]</scope>
    <source>
        <strain evidence="2">AR-01</strain>
    </source>
</reference>
<feature type="region of interest" description="Disordered" evidence="1">
    <location>
        <begin position="55"/>
        <end position="103"/>
    </location>
</feature>
<feature type="non-terminal residue" evidence="2">
    <location>
        <position position="1"/>
    </location>
</feature>
<name>A0ABS8WVI2_DATST</name>
<feature type="compositionally biased region" description="Polar residues" evidence="1">
    <location>
        <begin position="80"/>
        <end position="95"/>
    </location>
</feature>
<evidence type="ECO:0000313" key="3">
    <source>
        <dbReference type="Proteomes" id="UP000823775"/>
    </source>
</evidence>
<gene>
    <name evidence="2" type="ORF">HAX54_005359</name>
</gene>
<feature type="non-terminal residue" evidence="2">
    <location>
        <position position="103"/>
    </location>
</feature>
<dbReference type="Proteomes" id="UP000823775">
    <property type="component" value="Unassembled WGS sequence"/>
</dbReference>
<dbReference type="EMBL" id="JACEIK010012647">
    <property type="protein sequence ID" value="MCE3216196.1"/>
    <property type="molecule type" value="Genomic_DNA"/>
</dbReference>
<evidence type="ECO:0000256" key="1">
    <source>
        <dbReference type="SAM" id="MobiDB-lite"/>
    </source>
</evidence>
<evidence type="ECO:0000313" key="2">
    <source>
        <dbReference type="EMBL" id="MCE3216196.1"/>
    </source>
</evidence>
<keyword evidence="3" id="KW-1185">Reference proteome</keyword>
<comment type="caution">
    <text evidence="2">The sequence shown here is derived from an EMBL/GenBank/DDBJ whole genome shotgun (WGS) entry which is preliminary data.</text>
</comment>
<organism evidence="2 3">
    <name type="scientific">Datura stramonium</name>
    <name type="common">Jimsonweed</name>
    <name type="synonym">Common thornapple</name>
    <dbReference type="NCBI Taxonomy" id="4076"/>
    <lineage>
        <taxon>Eukaryota</taxon>
        <taxon>Viridiplantae</taxon>
        <taxon>Streptophyta</taxon>
        <taxon>Embryophyta</taxon>
        <taxon>Tracheophyta</taxon>
        <taxon>Spermatophyta</taxon>
        <taxon>Magnoliopsida</taxon>
        <taxon>eudicotyledons</taxon>
        <taxon>Gunneridae</taxon>
        <taxon>Pentapetalae</taxon>
        <taxon>asterids</taxon>
        <taxon>lamiids</taxon>
        <taxon>Solanales</taxon>
        <taxon>Solanaceae</taxon>
        <taxon>Solanoideae</taxon>
        <taxon>Datureae</taxon>
        <taxon>Datura</taxon>
    </lineage>
</organism>
<protein>
    <submittedName>
        <fullName evidence="2">Uncharacterized protein</fullName>
    </submittedName>
</protein>
<proteinExistence type="predicted"/>